<reference evidence="2 3" key="1">
    <citation type="submission" date="2020-04" db="EMBL/GenBank/DDBJ databases">
        <title>Donghicola sp., a member of the Rhodobacteraceae family isolated from mangrove forest in Thailand.</title>
        <authorList>
            <person name="Charoenyingcharoen P."/>
            <person name="Yukphan P."/>
        </authorList>
    </citation>
    <scope>NUCLEOTIDE SEQUENCE [LARGE SCALE GENOMIC DNA]</scope>
    <source>
        <strain evidence="2 3">B5-SW-15</strain>
    </source>
</reference>
<evidence type="ECO:0000313" key="3">
    <source>
        <dbReference type="Proteomes" id="UP000592216"/>
    </source>
</evidence>
<dbReference type="Proteomes" id="UP000592216">
    <property type="component" value="Unassembled WGS sequence"/>
</dbReference>
<organism evidence="2 3">
    <name type="scientific">Donghicola mangrovi</name>
    <dbReference type="NCBI Taxonomy" id="2729614"/>
    <lineage>
        <taxon>Bacteria</taxon>
        <taxon>Pseudomonadati</taxon>
        <taxon>Pseudomonadota</taxon>
        <taxon>Alphaproteobacteria</taxon>
        <taxon>Rhodobacterales</taxon>
        <taxon>Roseobacteraceae</taxon>
        <taxon>Donghicola</taxon>
    </lineage>
</organism>
<dbReference type="InterPro" id="IPR050445">
    <property type="entry name" value="Bact_polysacc_biosynth/exp"/>
</dbReference>
<keyword evidence="1" id="KW-0472">Membrane</keyword>
<dbReference type="GO" id="GO:0004713">
    <property type="term" value="F:protein tyrosine kinase activity"/>
    <property type="evidence" value="ECO:0007669"/>
    <property type="project" value="TreeGrafter"/>
</dbReference>
<dbReference type="PANTHER" id="PTHR32309:SF13">
    <property type="entry name" value="FERRIC ENTEROBACTIN TRANSPORT PROTEIN FEPE"/>
    <property type="match status" value="1"/>
</dbReference>
<dbReference type="PANTHER" id="PTHR32309">
    <property type="entry name" value="TYROSINE-PROTEIN KINASE"/>
    <property type="match status" value="1"/>
</dbReference>
<gene>
    <name evidence="2" type="ORF">HJ536_16520</name>
</gene>
<evidence type="ECO:0000313" key="2">
    <source>
        <dbReference type="EMBL" id="NVO24961.1"/>
    </source>
</evidence>
<sequence>MELEAAKANGGEFPLPRAAHMKKRHWGLIFSFFLIVIAPMVALNGYLWTVAKDQYASITGFTVRSQESSGASDLLGGLASFAGTSAASDSDILFEFIQSQEMVEAVQARVDLRAHYSQPWSEDKMFALWPDATMEQLVWYWSRIVKISYDSGSGLIEVQATGFDPKTAQDVTTAIVEESQTRINALNEQARLDATRYADSDLQIALERLKSAREALTQYRTRTQIVDPTADIQGRMGVMNNLQQQLAQALIEYDILIGSVGDNDPRVKKAMQRIDVIKERIRSERQNLTGSHSDTAAAGSDYPALLSEYERLNVDLEYAEQTYRAALTAVDVARENATRQSRYLATYIRPTLAQEAEYPRRFVIGGLVGFFLLLAWSIMALIYYSIRDRS</sequence>
<evidence type="ECO:0000256" key="1">
    <source>
        <dbReference type="SAM" id="Phobius"/>
    </source>
</evidence>
<feature type="transmembrane region" description="Helical" evidence="1">
    <location>
        <begin position="26"/>
        <end position="48"/>
    </location>
</feature>
<keyword evidence="2" id="KW-0813">Transport</keyword>
<name>A0A850QGK3_9RHOB</name>
<keyword evidence="1" id="KW-1133">Transmembrane helix</keyword>
<keyword evidence="1" id="KW-0812">Transmembrane</keyword>
<dbReference type="GO" id="GO:0005886">
    <property type="term" value="C:plasma membrane"/>
    <property type="evidence" value="ECO:0007669"/>
    <property type="project" value="TreeGrafter"/>
</dbReference>
<keyword evidence="2" id="KW-0762">Sugar transport</keyword>
<dbReference type="EMBL" id="JABCJE010000010">
    <property type="protein sequence ID" value="NVO24961.1"/>
    <property type="molecule type" value="Genomic_DNA"/>
</dbReference>
<accession>A0A850QGK3</accession>
<protein>
    <submittedName>
        <fullName evidence="2">Sugar transporter</fullName>
    </submittedName>
</protein>
<feature type="transmembrane region" description="Helical" evidence="1">
    <location>
        <begin position="362"/>
        <end position="384"/>
    </location>
</feature>
<dbReference type="AlphaFoldDB" id="A0A850QGK3"/>
<comment type="caution">
    <text evidence="2">The sequence shown here is derived from an EMBL/GenBank/DDBJ whole genome shotgun (WGS) entry which is preliminary data.</text>
</comment>
<proteinExistence type="predicted"/>